<protein>
    <recommendedName>
        <fullName evidence="10">Elongation of very long chain fatty acids protein</fullName>
        <ecNumber evidence="10">2.3.1.199</ecNumber>
    </recommendedName>
    <alternativeName>
        <fullName evidence="10">Very-long-chain 3-oxoacyl-CoA synthase</fullName>
    </alternativeName>
</protein>
<feature type="transmembrane region" description="Helical" evidence="10">
    <location>
        <begin position="156"/>
        <end position="174"/>
    </location>
</feature>
<keyword evidence="8 10" id="KW-0472">Membrane</keyword>
<dbReference type="EC" id="2.3.1.199" evidence="10"/>
<evidence type="ECO:0000313" key="11">
    <source>
        <dbReference type="EnsemblMetazoa" id="PPAI002001-PA"/>
    </source>
</evidence>
<keyword evidence="9 10" id="KW-0275">Fatty acid biosynthesis</keyword>
<dbReference type="Proteomes" id="UP000092462">
    <property type="component" value="Unassembled WGS sequence"/>
</dbReference>
<dbReference type="EnsemblMetazoa" id="PPAI002001-RA">
    <property type="protein sequence ID" value="PPAI002001-PA"/>
    <property type="gene ID" value="PPAI002001"/>
</dbReference>
<keyword evidence="5 10" id="KW-0276">Fatty acid metabolism</keyword>
<keyword evidence="6 10" id="KW-1133">Transmembrane helix</keyword>
<dbReference type="VEuPathDB" id="VectorBase:PPAI002001"/>
<keyword evidence="2 10" id="KW-0444">Lipid biosynthesis</keyword>
<comment type="caution">
    <text evidence="10">Lacks conserved residue(s) required for the propagation of feature annotation.</text>
</comment>
<feature type="transmembrane region" description="Helical" evidence="10">
    <location>
        <begin position="338"/>
        <end position="356"/>
    </location>
</feature>
<sequence>MICEHSRIVLEFPSFLCGSKKSYLLKHLGHPYKFIGFRKMALVLRYLYTNINYLFNEYQDFNYIFYFQATYHSYWRGGWNFFCEPIKKDFTEQGYRVAFVVYCYYLLKVVDLFDTVFFVLRKKYNQITFLHVYHHAIMAFGTFIASKFVIAGHGSMLGIVNCYVHCIMYMYYLISSFKPDMKKSPWWKKHITHVQMIQFTFLIFHFGRPLVMQDCDYPQAMCAICFLQNLFMLLLFSDFYRKAYLTKKKGSYYSYWQPDFSWECQPIDFTVVTPERLQLVFVSYVYFLTKILDLADTVFFVLRKKNNHITFLHTYHHAGMVLGTFIFAKFMAGSHSTLLGVLNAYIHVIMYTYYFLTSFNSDLKNSLWWKKHITQLQMLQFLVLIIHFAHPLIRKPDCAHPRILLFIAMMQNVFMFLLFFDFYLKAYRRKKIKKELSD</sequence>
<comment type="subcellular location">
    <subcellularLocation>
        <location evidence="1">Membrane</location>
        <topology evidence="1">Multi-pass membrane protein</topology>
    </subcellularLocation>
</comment>
<dbReference type="EMBL" id="AJVK01011021">
    <property type="status" value="NOT_ANNOTATED_CDS"/>
    <property type="molecule type" value="Genomic_DNA"/>
</dbReference>
<dbReference type="GO" id="GO:0005789">
    <property type="term" value="C:endoplasmic reticulum membrane"/>
    <property type="evidence" value="ECO:0007669"/>
    <property type="project" value="TreeGrafter"/>
</dbReference>
<evidence type="ECO:0000256" key="3">
    <source>
        <dbReference type="ARBA" id="ARBA00022679"/>
    </source>
</evidence>
<proteinExistence type="inferred from homology"/>
<feature type="transmembrane region" description="Helical" evidence="10">
    <location>
        <begin position="376"/>
        <end position="393"/>
    </location>
</feature>
<evidence type="ECO:0000256" key="9">
    <source>
        <dbReference type="ARBA" id="ARBA00023160"/>
    </source>
</evidence>
<dbReference type="Pfam" id="PF01151">
    <property type="entry name" value="ELO"/>
    <property type="match status" value="2"/>
</dbReference>
<dbReference type="PROSITE" id="PS01188">
    <property type="entry name" value="ELO"/>
    <property type="match status" value="2"/>
</dbReference>
<dbReference type="PANTHER" id="PTHR11157:SF116">
    <property type="entry name" value="ELONGATION OF VERY LONG CHAIN FATTY ACIDS PROTEIN-RELATED"/>
    <property type="match status" value="1"/>
</dbReference>
<comment type="catalytic activity">
    <reaction evidence="10">
        <text>a very-long-chain acyl-CoA + malonyl-CoA + H(+) = a very-long-chain 3-oxoacyl-CoA + CO2 + CoA</text>
        <dbReference type="Rhea" id="RHEA:32727"/>
        <dbReference type="ChEBI" id="CHEBI:15378"/>
        <dbReference type="ChEBI" id="CHEBI:16526"/>
        <dbReference type="ChEBI" id="CHEBI:57287"/>
        <dbReference type="ChEBI" id="CHEBI:57384"/>
        <dbReference type="ChEBI" id="CHEBI:90725"/>
        <dbReference type="ChEBI" id="CHEBI:90736"/>
        <dbReference type="EC" id="2.3.1.199"/>
    </reaction>
</comment>
<evidence type="ECO:0000256" key="8">
    <source>
        <dbReference type="ARBA" id="ARBA00023136"/>
    </source>
</evidence>
<evidence type="ECO:0000256" key="4">
    <source>
        <dbReference type="ARBA" id="ARBA00022692"/>
    </source>
</evidence>
<feature type="transmembrane region" description="Helical" evidence="10">
    <location>
        <begin position="405"/>
        <end position="424"/>
    </location>
</feature>
<dbReference type="GO" id="GO:0019367">
    <property type="term" value="P:fatty acid elongation, saturated fatty acid"/>
    <property type="evidence" value="ECO:0007669"/>
    <property type="project" value="TreeGrafter"/>
</dbReference>
<feature type="transmembrane region" description="Helical" evidence="10">
    <location>
        <begin position="312"/>
        <end position="332"/>
    </location>
</feature>
<organism evidence="11 12">
    <name type="scientific">Phlebotomus papatasi</name>
    <name type="common">Sandfly</name>
    <dbReference type="NCBI Taxonomy" id="29031"/>
    <lineage>
        <taxon>Eukaryota</taxon>
        <taxon>Metazoa</taxon>
        <taxon>Ecdysozoa</taxon>
        <taxon>Arthropoda</taxon>
        <taxon>Hexapoda</taxon>
        <taxon>Insecta</taxon>
        <taxon>Pterygota</taxon>
        <taxon>Neoptera</taxon>
        <taxon>Endopterygota</taxon>
        <taxon>Diptera</taxon>
        <taxon>Nematocera</taxon>
        <taxon>Psychodoidea</taxon>
        <taxon>Psychodidae</taxon>
        <taxon>Phlebotomus</taxon>
        <taxon>Phlebotomus</taxon>
    </lineage>
</organism>
<evidence type="ECO:0000313" key="12">
    <source>
        <dbReference type="Proteomes" id="UP000092462"/>
    </source>
</evidence>
<dbReference type="GO" id="GO:0030148">
    <property type="term" value="P:sphingolipid biosynthetic process"/>
    <property type="evidence" value="ECO:0007669"/>
    <property type="project" value="TreeGrafter"/>
</dbReference>
<dbReference type="GO" id="GO:0034626">
    <property type="term" value="P:fatty acid elongation, polyunsaturated fatty acid"/>
    <property type="evidence" value="ECO:0007669"/>
    <property type="project" value="TreeGrafter"/>
</dbReference>
<comment type="similarity">
    <text evidence="10">Belongs to the ELO family.</text>
</comment>
<accession>A0A1B0D3S8</accession>
<name>A0A1B0D3S8_PHLPP</name>
<feature type="transmembrane region" description="Helical" evidence="10">
    <location>
        <begin position="194"/>
        <end position="211"/>
    </location>
</feature>
<keyword evidence="4 10" id="KW-0812">Transmembrane</keyword>
<keyword evidence="3 10" id="KW-0808">Transferase</keyword>
<dbReference type="VEuPathDB" id="VectorBase:PPAPM1_005377"/>
<dbReference type="GO" id="GO:0009922">
    <property type="term" value="F:fatty acid elongase activity"/>
    <property type="evidence" value="ECO:0007669"/>
    <property type="project" value="UniProtKB-EC"/>
</dbReference>
<evidence type="ECO:0000256" key="6">
    <source>
        <dbReference type="ARBA" id="ARBA00022989"/>
    </source>
</evidence>
<evidence type="ECO:0000256" key="5">
    <source>
        <dbReference type="ARBA" id="ARBA00022832"/>
    </source>
</evidence>
<keyword evidence="12" id="KW-1185">Reference proteome</keyword>
<dbReference type="InterPro" id="IPR002076">
    <property type="entry name" value="ELO_fam"/>
</dbReference>
<dbReference type="VEuPathDB" id="VectorBase:PPAPM1_001619"/>
<evidence type="ECO:0000256" key="2">
    <source>
        <dbReference type="ARBA" id="ARBA00022516"/>
    </source>
</evidence>
<dbReference type="EMBL" id="AJVK01011022">
    <property type="status" value="NOT_ANNOTATED_CDS"/>
    <property type="molecule type" value="Genomic_DNA"/>
</dbReference>
<dbReference type="PANTHER" id="PTHR11157">
    <property type="entry name" value="FATTY ACID ACYL TRANSFERASE-RELATED"/>
    <property type="match status" value="1"/>
</dbReference>
<dbReference type="InterPro" id="IPR030457">
    <property type="entry name" value="ELO_CS"/>
</dbReference>
<reference evidence="11" key="1">
    <citation type="submission" date="2022-08" db="UniProtKB">
        <authorList>
            <consortium name="EnsemblMetazoa"/>
        </authorList>
    </citation>
    <scope>IDENTIFICATION</scope>
    <source>
        <strain evidence="11">Israel</strain>
    </source>
</reference>
<dbReference type="GO" id="GO:0034625">
    <property type="term" value="P:fatty acid elongation, monounsaturated fatty acid"/>
    <property type="evidence" value="ECO:0007669"/>
    <property type="project" value="TreeGrafter"/>
</dbReference>
<keyword evidence="7 10" id="KW-0443">Lipid metabolism</keyword>
<dbReference type="GO" id="GO:0042761">
    <property type="term" value="P:very long-chain fatty acid biosynthetic process"/>
    <property type="evidence" value="ECO:0007669"/>
    <property type="project" value="TreeGrafter"/>
</dbReference>
<evidence type="ECO:0000256" key="10">
    <source>
        <dbReference type="RuleBase" id="RU361115"/>
    </source>
</evidence>
<dbReference type="AlphaFoldDB" id="A0A1B0D3S8"/>
<evidence type="ECO:0000256" key="7">
    <source>
        <dbReference type="ARBA" id="ARBA00023098"/>
    </source>
</evidence>
<evidence type="ECO:0000256" key="1">
    <source>
        <dbReference type="ARBA" id="ARBA00004141"/>
    </source>
</evidence>
<feature type="transmembrane region" description="Helical" evidence="10">
    <location>
        <begin position="217"/>
        <end position="240"/>
    </location>
</feature>
<feature type="transmembrane region" description="Helical" evidence="10">
    <location>
        <begin position="132"/>
        <end position="150"/>
    </location>
</feature>
<feature type="transmembrane region" description="Helical" evidence="10">
    <location>
        <begin position="99"/>
        <end position="120"/>
    </location>
</feature>